<accession>A0ACB8A707</accession>
<comment type="caution">
    <text evidence="1">The sequence shown here is derived from an EMBL/GenBank/DDBJ whole genome shotgun (WGS) entry which is preliminary data.</text>
</comment>
<keyword evidence="2" id="KW-1185">Reference proteome</keyword>
<name>A0ACB8A707_9AGAM</name>
<proteinExistence type="predicted"/>
<organism evidence="1 2">
    <name type="scientific">Hygrophoropsis aurantiaca</name>
    <dbReference type="NCBI Taxonomy" id="72124"/>
    <lineage>
        <taxon>Eukaryota</taxon>
        <taxon>Fungi</taxon>
        <taxon>Dikarya</taxon>
        <taxon>Basidiomycota</taxon>
        <taxon>Agaricomycotina</taxon>
        <taxon>Agaricomycetes</taxon>
        <taxon>Agaricomycetidae</taxon>
        <taxon>Boletales</taxon>
        <taxon>Coniophorineae</taxon>
        <taxon>Hygrophoropsidaceae</taxon>
        <taxon>Hygrophoropsis</taxon>
    </lineage>
</organism>
<evidence type="ECO:0000313" key="1">
    <source>
        <dbReference type="EMBL" id="KAH7908776.1"/>
    </source>
</evidence>
<feature type="non-terminal residue" evidence="1">
    <location>
        <position position="1"/>
    </location>
</feature>
<dbReference type="EMBL" id="MU267798">
    <property type="protein sequence ID" value="KAH7908776.1"/>
    <property type="molecule type" value="Genomic_DNA"/>
</dbReference>
<feature type="non-terminal residue" evidence="1">
    <location>
        <position position="92"/>
    </location>
</feature>
<protein>
    <submittedName>
        <fullName evidence="1">Uncharacterized protein</fullName>
    </submittedName>
</protein>
<reference evidence="1" key="1">
    <citation type="journal article" date="2021" name="New Phytol.">
        <title>Evolutionary innovations through gain and loss of genes in the ectomycorrhizal Boletales.</title>
        <authorList>
            <person name="Wu G."/>
            <person name="Miyauchi S."/>
            <person name="Morin E."/>
            <person name="Kuo A."/>
            <person name="Drula E."/>
            <person name="Varga T."/>
            <person name="Kohler A."/>
            <person name="Feng B."/>
            <person name="Cao Y."/>
            <person name="Lipzen A."/>
            <person name="Daum C."/>
            <person name="Hundley H."/>
            <person name="Pangilinan J."/>
            <person name="Johnson J."/>
            <person name="Barry K."/>
            <person name="LaButti K."/>
            <person name="Ng V."/>
            <person name="Ahrendt S."/>
            <person name="Min B."/>
            <person name="Choi I.G."/>
            <person name="Park H."/>
            <person name="Plett J.M."/>
            <person name="Magnuson J."/>
            <person name="Spatafora J.W."/>
            <person name="Nagy L.G."/>
            <person name="Henrissat B."/>
            <person name="Grigoriev I.V."/>
            <person name="Yang Z.L."/>
            <person name="Xu J."/>
            <person name="Martin F.M."/>
        </authorList>
    </citation>
    <scope>NUCLEOTIDE SEQUENCE</scope>
    <source>
        <strain evidence="1">ATCC 28755</strain>
    </source>
</reference>
<gene>
    <name evidence="1" type="ORF">BJ138DRAFT_978896</name>
</gene>
<dbReference type="Proteomes" id="UP000790377">
    <property type="component" value="Unassembled WGS sequence"/>
</dbReference>
<sequence>GTWPSWIFSGISTNAFAPSSTLSEEDKLQLREEIQKNLDCLHQQGFVHGDVRDTNVMVSHGLRKWMLTDFDRSGKMGEVQYPTNVYHGEYLR</sequence>
<evidence type="ECO:0000313" key="2">
    <source>
        <dbReference type="Proteomes" id="UP000790377"/>
    </source>
</evidence>